<dbReference type="Gene3D" id="1.10.150.200">
    <property type="entry name" value="Maltooligosyl trehalose synthase, domain 3"/>
    <property type="match status" value="1"/>
</dbReference>
<evidence type="ECO:0000256" key="9">
    <source>
        <dbReference type="ARBA" id="ARBA00031501"/>
    </source>
</evidence>
<organism evidence="12 13">
    <name type="scientific">Mucilaginibacter pineti</name>
    <dbReference type="NCBI Taxonomy" id="1391627"/>
    <lineage>
        <taxon>Bacteria</taxon>
        <taxon>Pseudomonadati</taxon>
        <taxon>Bacteroidota</taxon>
        <taxon>Sphingobacteriia</taxon>
        <taxon>Sphingobacteriales</taxon>
        <taxon>Sphingobacteriaceae</taxon>
        <taxon>Mucilaginibacter</taxon>
    </lineage>
</organism>
<evidence type="ECO:0000256" key="3">
    <source>
        <dbReference type="ARBA" id="ARBA00012560"/>
    </source>
</evidence>
<evidence type="ECO:0000256" key="4">
    <source>
        <dbReference type="ARBA" id="ARBA00020295"/>
    </source>
</evidence>
<dbReference type="GO" id="GO:0005975">
    <property type="term" value="P:carbohydrate metabolic process"/>
    <property type="evidence" value="ECO:0007669"/>
    <property type="project" value="InterPro"/>
</dbReference>
<dbReference type="NCBIfam" id="TIGR00217">
    <property type="entry name" value="malQ"/>
    <property type="match status" value="1"/>
</dbReference>
<dbReference type="Gene3D" id="1.10.10.470">
    <property type="entry name" value="Maltooligosyl trehalose synthase, domain 4"/>
    <property type="match status" value="1"/>
</dbReference>
<evidence type="ECO:0000313" key="12">
    <source>
        <dbReference type="EMBL" id="SDE96119.1"/>
    </source>
</evidence>
<dbReference type="Proteomes" id="UP000199072">
    <property type="component" value="Unassembled WGS sequence"/>
</dbReference>
<reference evidence="12 13" key="1">
    <citation type="submission" date="2016-10" db="EMBL/GenBank/DDBJ databases">
        <authorList>
            <person name="de Groot N.N."/>
        </authorList>
    </citation>
    <scope>NUCLEOTIDE SEQUENCE [LARGE SCALE GENOMIC DNA]</scope>
    <source>
        <strain evidence="12 13">47C3B</strain>
    </source>
</reference>
<evidence type="ECO:0000259" key="11">
    <source>
        <dbReference type="SMART" id="SM00642"/>
    </source>
</evidence>
<gene>
    <name evidence="12" type="ORF">SAMN05216464_11184</name>
</gene>
<sequence>MYNPIATYRLQFHKDFTFRHLKKILPYLHELGVKTIYASPVFEAVPGSNHGYDVVNPHRINPEIGTLEELEDISAALKKLDIGWLQDIVPNHMAFHQANNRLMDVLENGRESQYASFFDIIWEAPEFDGKLMVPFLGSPLPNLIKDGEIRLIWANGRIGLQYADQTYPVNSDTYFRVFQLKRGNVPHELQVLLESTTTGDEIKDALHTVRNNTPVAKYIKSALEVINKNTELLQQVAEEQHYRLSFWKDSDEQINYRRFFTVNGLICLNIQEEAVFNEYHRFIKELLDKGIFQGLRVDHIDGLYNPAGYLDRLRKLAGPDVYIVVEKILESGEHFPADWPVQGNTGYDFLAIVNNLLTAYDNKSQFTAFYKQHIQNGKTIERSILEKKAAILHQHMAGELENLTRLFFDLNLITPARLRKVQPGDIKSVIAEFLIRCSVYRFYGNQLPLSKEEARSVSQLLKAVKADKPQISYAVHLLKNLLTRPAGNEERRADILRFYQRCMQFTGPLMAKGVEDTLMYTYERFIGHNEVGDSPAEFGLKISTFHQMMTERQEKFPFTMNTTSTHDTKRGEDVRAKLNVLTEMPGEWFKTVTAWQSQYEKIKKSGAPDANDEYLIYQTLAGSSALPGQEQDNLAERFSAYLTKALREGKVNSQWAAPNENYEQATLHFAQLLLKPQSSFMKRLDDLQAKLADHFVINSLVQVLLKFTCPGVPDIYQGCELWDFSLVDPDNRRPVDFETRARQVNQLRDLDPKTLWDNRYNGSLKFWLTDKLLHQRGEYPELFSKGVYIPLQVKGKYRNNVVAFARRYHRDWLLIAAPLHLAKLTDQTFPGFDWEDTTILLPEDAPVQWTNLLNGEKSIINPRAEVSAIFKEYPFCVLKADNQQKRSAGIIMHITSLPSRYGVGDIGPGARAFADFLGNAQQRYWQLLPLNPTSEATGYSPYSSASSMAGNTLLISPDDLVADGLLSQDDVAPYYLSDTATVDFDGAGELKNKLFVIACHRFRRNASSEEQEDYIRFKKKESSWLDDYALFAALKDHHKGLPWYDWGIAFKHRDNDALASFSNVNQGNIEYVKWLQFKFFQQWTKLKGYTNHLGIQLIGDLPFYVSYDSADAWTHPEIFSLDNNKNMIGVAGVPPDYFNENGQLWGMPVYRWDKLKSTGYGWWIDRIKRNRAFFDVIRLDHFRAFNDYWEVPATETIAVNGCWKAGPGVAIFDVFKKVLDGLPFIAEDLGKVGTEVYELRNKLGLPGMNVLQFAFGADMPVSVHAPHNHMPNSVTYTGTHDNNTSRGWYKEDLTATERALLAAYLRTAVNERNVDKLMMELCYASVSAIAIMPLQDVLGLSADARMNIPSSKHGNWLWRLLPGQLKPQVSTMLRRMVKLYNR</sequence>
<dbReference type="PANTHER" id="PTHR32438:SF5">
    <property type="entry name" value="4-ALPHA-GLUCANOTRANSFERASE DPE1, CHLOROPLASTIC_AMYLOPLASTIC"/>
    <property type="match status" value="1"/>
</dbReference>
<evidence type="ECO:0000256" key="2">
    <source>
        <dbReference type="ARBA" id="ARBA00005684"/>
    </source>
</evidence>
<comment type="catalytic activity">
    <reaction evidence="1 10">
        <text>Transfers a segment of a (1-&gt;4)-alpha-D-glucan to a new position in an acceptor, which may be glucose or a (1-&gt;4)-alpha-D-glucan.</text>
        <dbReference type="EC" id="2.4.1.25"/>
    </reaction>
</comment>
<name>A0A1G7H7M3_9SPHI</name>
<dbReference type="SMART" id="SM00642">
    <property type="entry name" value="Aamy"/>
    <property type="match status" value="1"/>
</dbReference>
<dbReference type="Pfam" id="PF00128">
    <property type="entry name" value="Alpha-amylase"/>
    <property type="match status" value="1"/>
</dbReference>
<dbReference type="InterPro" id="IPR012767">
    <property type="entry name" value="Trehalose_TreY"/>
</dbReference>
<comment type="similarity">
    <text evidence="2 10">Belongs to the disproportionating enzyme family.</text>
</comment>
<evidence type="ECO:0000256" key="6">
    <source>
        <dbReference type="ARBA" id="ARBA00022679"/>
    </source>
</evidence>
<dbReference type="Pfam" id="PF02446">
    <property type="entry name" value="Glyco_hydro_77"/>
    <property type="match status" value="1"/>
</dbReference>
<keyword evidence="7 10" id="KW-0119">Carbohydrate metabolism</keyword>
<proteinExistence type="inferred from homology"/>
<keyword evidence="13" id="KW-1185">Reference proteome</keyword>
<dbReference type="RefSeq" id="WP_091152420.1">
    <property type="nucleotide sequence ID" value="NZ_FNAI01000011.1"/>
</dbReference>
<dbReference type="InterPro" id="IPR006047">
    <property type="entry name" value="GH13_cat_dom"/>
</dbReference>
<dbReference type="NCBIfam" id="NF011080">
    <property type="entry name" value="PRK14508.1-3"/>
    <property type="match status" value="1"/>
</dbReference>
<dbReference type="EC" id="2.4.1.25" evidence="3 10"/>
<dbReference type="OrthoDB" id="9811841at2"/>
<dbReference type="PANTHER" id="PTHR32438">
    <property type="entry name" value="4-ALPHA-GLUCANOTRANSFERASE DPE1, CHLOROPLASTIC/AMYLOPLASTIC"/>
    <property type="match status" value="1"/>
</dbReference>
<accession>A0A1G7H7M3</accession>
<dbReference type="InterPro" id="IPR017853">
    <property type="entry name" value="GH"/>
</dbReference>
<dbReference type="STRING" id="1391627.SAMN05216464_11184"/>
<evidence type="ECO:0000256" key="8">
    <source>
        <dbReference type="ARBA" id="ARBA00031423"/>
    </source>
</evidence>
<keyword evidence="6 10" id="KW-0808">Transferase</keyword>
<evidence type="ECO:0000256" key="7">
    <source>
        <dbReference type="ARBA" id="ARBA00023277"/>
    </source>
</evidence>
<feature type="domain" description="Glycosyl hydrolase family 13 catalytic" evidence="11">
    <location>
        <begin position="4"/>
        <end position="748"/>
    </location>
</feature>
<keyword evidence="5 10" id="KW-0328">Glycosyltransferase</keyword>
<dbReference type="InterPro" id="IPR013797">
    <property type="entry name" value="Maltooligo_trehalose_synth_4"/>
</dbReference>
<evidence type="ECO:0000313" key="13">
    <source>
        <dbReference type="Proteomes" id="UP000199072"/>
    </source>
</evidence>
<dbReference type="Gene3D" id="3.30.1590.10">
    <property type="entry name" value="Maltooligosyl trehalose synthase, domain 2"/>
    <property type="match status" value="1"/>
</dbReference>
<protein>
    <recommendedName>
        <fullName evidence="4 10">4-alpha-glucanotransferase</fullName>
        <ecNumber evidence="3 10">2.4.1.25</ecNumber>
    </recommendedName>
    <alternativeName>
        <fullName evidence="8 10">Amylomaltase</fullName>
    </alternativeName>
    <alternativeName>
        <fullName evidence="9 10">Disproportionating enzyme</fullName>
    </alternativeName>
</protein>
<dbReference type="SUPFAM" id="SSF51445">
    <property type="entry name" value="(Trans)glycosidases"/>
    <property type="match status" value="2"/>
</dbReference>
<dbReference type="GO" id="GO:0004134">
    <property type="term" value="F:4-alpha-glucanotransferase activity"/>
    <property type="evidence" value="ECO:0007669"/>
    <property type="project" value="UniProtKB-EC"/>
</dbReference>
<evidence type="ECO:0000256" key="5">
    <source>
        <dbReference type="ARBA" id="ARBA00022676"/>
    </source>
</evidence>
<dbReference type="NCBIfam" id="TIGR02401">
    <property type="entry name" value="trehalose_TreY"/>
    <property type="match status" value="1"/>
</dbReference>
<evidence type="ECO:0000256" key="1">
    <source>
        <dbReference type="ARBA" id="ARBA00000439"/>
    </source>
</evidence>
<dbReference type="EMBL" id="FNAI01000011">
    <property type="protein sequence ID" value="SDE96119.1"/>
    <property type="molecule type" value="Genomic_DNA"/>
</dbReference>
<dbReference type="CDD" id="cd11336">
    <property type="entry name" value="AmyAc_MTSase"/>
    <property type="match status" value="1"/>
</dbReference>
<dbReference type="InterPro" id="IPR003385">
    <property type="entry name" value="Glyco_hydro_77"/>
</dbReference>
<evidence type="ECO:0000256" key="10">
    <source>
        <dbReference type="RuleBase" id="RU361207"/>
    </source>
</evidence>
<dbReference type="Gene3D" id="3.20.20.80">
    <property type="entry name" value="Glycosidases"/>
    <property type="match status" value="2"/>
</dbReference>